<evidence type="ECO:0000313" key="2">
    <source>
        <dbReference type="Proteomes" id="UP000319771"/>
    </source>
</evidence>
<gene>
    <name evidence="1" type="ORF">E6K81_03610</name>
</gene>
<comment type="caution">
    <text evidence="1">The sequence shown here is derived from an EMBL/GenBank/DDBJ whole genome shotgun (WGS) entry which is preliminary data.</text>
</comment>
<dbReference type="Proteomes" id="UP000319771">
    <property type="component" value="Unassembled WGS sequence"/>
</dbReference>
<proteinExistence type="predicted"/>
<protein>
    <submittedName>
        <fullName evidence="1">Uncharacterized protein</fullName>
    </submittedName>
</protein>
<evidence type="ECO:0000313" key="1">
    <source>
        <dbReference type="EMBL" id="TMQ73647.1"/>
    </source>
</evidence>
<sequence>MTFLMSSAIAAMSCRVALVCSSVGVHLALQHVQALLVLLLLTQAHFDLAHRPIQEVGLGDRTLDGIALDFERGRLLDHRVPERLERPDLTREIVDRLLEAIDLLGRLLDGGDPMFLVLEDPAQFLAAPLDRLELRSGQLLGFHGPAVLILELGHVLGGAIDLPA</sequence>
<name>A0A538UCV1_UNCEI</name>
<dbReference type="AlphaFoldDB" id="A0A538UCV1"/>
<organism evidence="1 2">
    <name type="scientific">Eiseniibacteriota bacterium</name>
    <dbReference type="NCBI Taxonomy" id="2212470"/>
    <lineage>
        <taxon>Bacteria</taxon>
        <taxon>Candidatus Eiseniibacteriota</taxon>
    </lineage>
</organism>
<dbReference type="EMBL" id="VBPB01000054">
    <property type="protein sequence ID" value="TMQ73647.1"/>
    <property type="molecule type" value="Genomic_DNA"/>
</dbReference>
<accession>A0A538UCV1</accession>
<reference evidence="1 2" key="1">
    <citation type="journal article" date="2019" name="Nat. Microbiol.">
        <title>Mediterranean grassland soil C-N compound turnover is dependent on rainfall and depth, and is mediated by genomically divergent microorganisms.</title>
        <authorList>
            <person name="Diamond S."/>
            <person name="Andeer P.F."/>
            <person name="Li Z."/>
            <person name="Crits-Christoph A."/>
            <person name="Burstein D."/>
            <person name="Anantharaman K."/>
            <person name="Lane K.R."/>
            <person name="Thomas B.C."/>
            <person name="Pan C."/>
            <person name="Northen T.R."/>
            <person name="Banfield J.F."/>
        </authorList>
    </citation>
    <scope>NUCLEOTIDE SEQUENCE [LARGE SCALE GENOMIC DNA]</scope>
    <source>
        <strain evidence="1">WS_11</strain>
    </source>
</reference>